<evidence type="ECO:0000256" key="8">
    <source>
        <dbReference type="HAMAP-Rule" id="MF_00158"/>
    </source>
</evidence>
<evidence type="ECO:0000256" key="3">
    <source>
        <dbReference type="ARBA" id="ARBA00022598"/>
    </source>
</evidence>
<dbReference type="Gene3D" id="3.40.50.620">
    <property type="entry name" value="HUPs"/>
    <property type="match status" value="1"/>
</dbReference>
<feature type="binding site" evidence="8">
    <location>
        <begin position="148"/>
        <end position="151"/>
    </location>
    <ligand>
        <name>ATP</name>
        <dbReference type="ChEBI" id="CHEBI:30616"/>
    </ligand>
</feature>
<dbReference type="InterPro" id="IPR042176">
    <property type="entry name" value="Pantoate_ligase_C"/>
</dbReference>
<dbReference type="Gene3D" id="3.30.1300.10">
    <property type="entry name" value="Pantoate-beta-alanine ligase, C-terminal domain"/>
    <property type="match status" value="1"/>
</dbReference>
<comment type="subunit">
    <text evidence="8">Homodimer.</text>
</comment>
<feature type="binding site" evidence="8">
    <location>
        <position position="61"/>
    </location>
    <ligand>
        <name>beta-alanine</name>
        <dbReference type="ChEBI" id="CHEBI:57966"/>
    </ligand>
</feature>
<dbReference type="NCBIfam" id="TIGR00125">
    <property type="entry name" value="cyt_tran_rel"/>
    <property type="match status" value="1"/>
</dbReference>
<keyword evidence="3 8" id="KW-0436">Ligase</keyword>
<proteinExistence type="inferred from homology"/>
<dbReference type="FunFam" id="3.40.50.620:FF:000013">
    <property type="entry name" value="Pantothenate synthetase"/>
    <property type="match status" value="1"/>
</dbReference>
<dbReference type="Pfam" id="PF02569">
    <property type="entry name" value="Pantoate_ligase"/>
    <property type="match status" value="1"/>
</dbReference>
<feature type="binding site" evidence="8">
    <location>
        <position position="61"/>
    </location>
    <ligand>
        <name>(R)-pantoate</name>
        <dbReference type="ChEBI" id="CHEBI:15980"/>
    </ligand>
</feature>
<comment type="caution">
    <text evidence="9">The sequence shown here is derived from an EMBL/GenBank/DDBJ whole genome shotgun (WGS) entry which is preliminary data.</text>
</comment>
<dbReference type="Proteomes" id="UP001152599">
    <property type="component" value="Unassembled WGS sequence"/>
</dbReference>
<feature type="binding site" evidence="8">
    <location>
        <begin position="30"/>
        <end position="37"/>
    </location>
    <ligand>
        <name>ATP</name>
        <dbReference type="ChEBI" id="CHEBI:30616"/>
    </ligand>
</feature>
<evidence type="ECO:0000256" key="6">
    <source>
        <dbReference type="ARBA" id="ARBA00022840"/>
    </source>
</evidence>
<dbReference type="PANTHER" id="PTHR21299">
    <property type="entry name" value="CYTIDYLATE KINASE/PANTOATE-BETA-ALANINE LIGASE"/>
    <property type="match status" value="1"/>
</dbReference>
<evidence type="ECO:0000256" key="1">
    <source>
        <dbReference type="ARBA" id="ARBA00004990"/>
    </source>
</evidence>
<keyword evidence="4 8" id="KW-0566">Pantothenate biosynthesis</keyword>
<dbReference type="InterPro" id="IPR014729">
    <property type="entry name" value="Rossmann-like_a/b/a_fold"/>
</dbReference>
<dbReference type="GO" id="GO:0005829">
    <property type="term" value="C:cytosol"/>
    <property type="evidence" value="ECO:0007669"/>
    <property type="project" value="TreeGrafter"/>
</dbReference>
<name>A0A9X4RWT0_9FLAO</name>
<dbReference type="GO" id="GO:0015940">
    <property type="term" value="P:pantothenate biosynthetic process"/>
    <property type="evidence" value="ECO:0007669"/>
    <property type="project" value="UniProtKB-UniRule"/>
</dbReference>
<evidence type="ECO:0000313" key="9">
    <source>
        <dbReference type="EMBL" id="MDG4944819.1"/>
    </source>
</evidence>
<dbReference type="GO" id="GO:0005524">
    <property type="term" value="F:ATP binding"/>
    <property type="evidence" value="ECO:0007669"/>
    <property type="project" value="UniProtKB-KW"/>
</dbReference>
<keyword evidence="6 8" id="KW-0067">ATP-binding</keyword>
<evidence type="ECO:0000256" key="2">
    <source>
        <dbReference type="ARBA" id="ARBA00009256"/>
    </source>
</evidence>
<evidence type="ECO:0000256" key="7">
    <source>
        <dbReference type="ARBA" id="ARBA00048258"/>
    </source>
</evidence>
<dbReference type="EMBL" id="JANCMU010000001">
    <property type="protein sequence ID" value="MDG4944819.1"/>
    <property type="molecule type" value="Genomic_DNA"/>
</dbReference>
<evidence type="ECO:0000256" key="4">
    <source>
        <dbReference type="ARBA" id="ARBA00022655"/>
    </source>
</evidence>
<feature type="binding site" evidence="8">
    <location>
        <position position="154"/>
    </location>
    <ligand>
        <name>(R)-pantoate</name>
        <dbReference type="ChEBI" id="CHEBI:15980"/>
    </ligand>
</feature>
<dbReference type="InterPro" id="IPR004821">
    <property type="entry name" value="Cyt_trans-like"/>
</dbReference>
<gene>
    <name evidence="8 9" type="primary">panC</name>
    <name evidence="9" type="ORF">NMK71_00180</name>
</gene>
<reference evidence="9" key="1">
    <citation type="submission" date="2022-07" db="EMBL/GenBank/DDBJ databases">
        <title>Description and genome-wide analysis of Profundicola chukchiensis gen. nov., sp. nov., marine bacteria isolated from bottom sediments of the Chukchi Sea.</title>
        <authorList>
            <person name="Romanenko L."/>
            <person name="Otstavnykh N."/>
            <person name="Kurilenko V."/>
            <person name="Eremeev V."/>
            <person name="Velansky P."/>
            <person name="Mikhailov V."/>
            <person name="Isaeva M."/>
        </authorList>
    </citation>
    <scope>NUCLEOTIDE SEQUENCE</scope>
    <source>
        <strain evidence="9">KMM 9713</strain>
    </source>
</reference>
<evidence type="ECO:0000256" key="5">
    <source>
        <dbReference type="ARBA" id="ARBA00022741"/>
    </source>
</evidence>
<feature type="active site" description="Proton donor" evidence="8">
    <location>
        <position position="37"/>
    </location>
</feature>
<dbReference type="SUPFAM" id="SSF52374">
    <property type="entry name" value="Nucleotidylyl transferase"/>
    <property type="match status" value="1"/>
</dbReference>
<comment type="miscellaneous">
    <text evidence="8">The reaction proceeds by a bi uni uni bi ping pong mechanism.</text>
</comment>
<dbReference type="EC" id="6.3.2.1" evidence="8"/>
<dbReference type="HAMAP" id="MF_00158">
    <property type="entry name" value="PanC"/>
    <property type="match status" value="1"/>
</dbReference>
<comment type="subcellular location">
    <subcellularLocation>
        <location evidence="8">Cytoplasm</location>
    </subcellularLocation>
</comment>
<dbReference type="GO" id="GO:0004592">
    <property type="term" value="F:pantoate-beta-alanine ligase activity"/>
    <property type="evidence" value="ECO:0007669"/>
    <property type="project" value="UniProtKB-UniRule"/>
</dbReference>
<comment type="catalytic activity">
    <reaction evidence="7 8">
        <text>(R)-pantoate + beta-alanine + ATP = (R)-pantothenate + AMP + diphosphate + H(+)</text>
        <dbReference type="Rhea" id="RHEA:10912"/>
        <dbReference type="ChEBI" id="CHEBI:15378"/>
        <dbReference type="ChEBI" id="CHEBI:15980"/>
        <dbReference type="ChEBI" id="CHEBI:29032"/>
        <dbReference type="ChEBI" id="CHEBI:30616"/>
        <dbReference type="ChEBI" id="CHEBI:33019"/>
        <dbReference type="ChEBI" id="CHEBI:57966"/>
        <dbReference type="ChEBI" id="CHEBI:456215"/>
        <dbReference type="EC" id="6.3.2.1"/>
    </reaction>
</comment>
<dbReference type="CDD" id="cd00560">
    <property type="entry name" value="PanC"/>
    <property type="match status" value="1"/>
</dbReference>
<keyword evidence="10" id="KW-1185">Reference proteome</keyword>
<dbReference type="InterPro" id="IPR003721">
    <property type="entry name" value="Pantoate_ligase"/>
</dbReference>
<sequence>MQIFHDRRSLEAWVAQQKDSQRSIGFVPTMGALHKGHVSLIQKSISQNDLTICSVFVNPTQFDNPEDLEKYPRDIDKDAQLLESVGCDAVFFPQVEDMYPDSLSSESFDFNGLDQVMEGRFRKGHFDGVATIVSRFFELVQPDKAYFGEKDFQQLRIIQELVKLKNYPIQIQPMPIFREESGLAMSSRNARLKPEYLAEAPQIYKLLNLLKDWKMESTVEECIHRAEEFFLNTSLELEYIMICDEKTLESISSWDEAEDIRAFIAVYAGDIRLIDNLKIV</sequence>
<comment type="similarity">
    <text evidence="2 8">Belongs to the pantothenate synthetase family.</text>
</comment>
<dbReference type="RefSeq" id="WP_304419576.1">
    <property type="nucleotide sequence ID" value="NZ_JANCMU010000001.1"/>
</dbReference>
<keyword evidence="8" id="KW-0963">Cytoplasm</keyword>
<evidence type="ECO:0000313" key="10">
    <source>
        <dbReference type="Proteomes" id="UP001152599"/>
    </source>
</evidence>
<dbReference type="AlphaFoldDB" id="A0A9X4RWT0"/>
<accession>A0A9X4RWT0</accession>
<dbReference type="PANTHER" id="PTHR21299:SF1">
    <property type="entry name" value="PANTOATE--BETA-ALANINE LIGASE"/>
    <property type="match status" value="1"/>
</dbReference>
<comment type="function">
    <text evidence="8">Catalyzes the condensation of pantoate with beta-alanine in an ATP-dependent reaction via a pantoyl-adenylate intermediate.</text>
</comment>
<protein>
    <recommendedName>
        <fullName evidence="8">Pantothenate synthetase</fullName>
        <shortName evidence="8">PS</shortName>
        <ecNumber evidence="8">6.3.2.1</ecNumber>
    </recommendedName>
    <alternativeName>
        <fullName evidence="8">Pantoate--beta-alanine ligase</fullName>
    </alternativeName>
    <alternativeName>
        <fullName evidence="8">Pantoate-activating enzyme</fullName>
    </alternativeName>
</protein>
<keyword evidence="5 8" id="KW-0547">Nucleotide-binding</keyword>
<feature type="binding site" evidence="8">
    <location>
        <begin position="185"/>
        <end position="188"/>
    </location>
    <ligand>
        <name>ATP</name>
        <dbReference type="ChEBI" id="CHEBI:30616"/>
    </ligand>
</feature>
<comment type="caution">
    <text evidence="8">Lacks conserved residue(s) required for the propagation of feature annotation.</text>
</comment>
<organism evidence="9 10">
    <name type="scientific">Profundicola chukchiensis</name>
    <dbReference type="NCBI Taxonomy" id="2961959"/>
    <lineage>
        <taxon>Bacteria</taxon>
        <taxon>Pseudomonadati</taxon>
        <taxon>Bacteroidota</taxon>
        <taxon>Flavobacteriia</taxon>
        <taxon>Flavobacteriales</taxon>
        <taxon>Weeksellaceae</taxon>
        <taxon>Profundicola</taxon>
    </lineage>
</organism>
<comment type="pathway">
    <text evidence="1 8">Cofactor biosynthesis; (R)-pantothenate biosynthesis; (R)-pantothenate from (R)-pantoate and beta-alanine: step 1/1.</text>
</comment>
<dbReference type="NCBIfam" id="TIGR00018">
    <property type="entry name" value="panC"/>
    <property type="match status" value="1"/>
</dbReference>